<keyword evidence="2" id="KW-0812">Transmembrane</keyword>
<dbReference type="FunCoup" id="I2H047">
    <property type="interactions" value="23"/>
</dbReference>
<dbReference type="KEGG" id="tbl:TBLA_0B09320"/>
<dbReference type="InParanoid" id="I2H047"/>
<dbReference type="GO" id="GO:0006511">
    <property type="term" value="P:ubiquitin-dependent protein catabolic process"/>
    <property type="evidence" value="ECO:0007669"/>
    <property type="project" value="TreeGrafter"/>
</dbReference>
<reference evidence="3 4" key="1">
    <citation type="journal article" date="2011" name="Proc. Natl. Acad. Sci. U.S.A.">
        <title>Evolutionary erosion of yeast sex chromosomes by mating-type switching accidents.</title>
        <authorList>
            <person name="Gordon J.L."/>
            <person name="Armisen D."/>
            <person name="Proux-Wera E."/>
            <person name="Oheigeartaigh S.S."/>
            <person name="Byrne K.P."/>
            <person name="Wolfe K.H."/>
        </authorList>
    </citation>
    <scope>NUCLEOTIDE SEQUENCE [LARGE SCALE GENOMIC DNA]</scope>
    <source>
        <strain evidence="4">ATCC 34711 / CBS 6284 / DSM 70876 / NBRC 10599 / NRRL Y-10934 / UCD 77-7</strain>
    </source>
</reference>
<dbReference type="eggNOG" id="ENOG502S2K4">
    <property type="taxonomic scope" value="Eukaryota"/>
</dbReference>
<name>I2H047_HENB6</name>
<keyword evidence="4" id="KW-1185">Reference proteome</keyword>
<feature type="transmembrane region" description="Helical" evidence="2">
    <location>
        <begin position="66"/>
        <end position="86"/>
    </location>
</feature>
<sequence>MQGTPSYLNMTSHTLLAGDSIVAASVNGPYRMLLSFSAATRLQFKQAIDTGMLNDGLQSFISRINYFFSTYAVLCFITALMLNRLVVMSSLRSSAPMIKLPNTAKIILHSMTTLLLTVCFVLITSSTYLNRPYYLLTTEEGSQRVEVNKMPTLSSIHNLDSSLKLTFVSIALSHFIETLLTVTSHSTPLEESDFTIFELSVQFYSITNGLLLDSNTTNGNEIQISKFTSEISTLYIRDSLIDCLLGVAGRILIHLVELFNIRKYRLIGSSIISVVHMTYLLKRIFNNGLFSLPILILFRHLPKLFSTLYVCVSIECYYLAVFIRGKFNSRSDLKFNLFMSNWWTHLNCTGEQDYPMVIAKFALLLSNDLNNIKMGLNNEYPNINLPNEMNPTFLKLVSPYNNEILTIPDDSTLLSDNILLNNNNLTNGNGNSILLTYAPNERLFPRKNFYNAFSATIGFIKFPFIKLFGKNSTKNKDTNFNSKKHSKSSKNKRSKKDRSATPSSREGTPSDLNDLITENNYSSFLIRPFSENSKVEVDPNLFLLPDNDTSEDYTLIDKKEEEQQQEDDDEELLSQHEDDQLELQKEVVDLLIPTDNDPTWLSSILTYLNFSKSRTTRTQFAQLYPNAVIQSVLLQNFYSHAHSKDDERKTTTHSNSSEDDPEMDWDIETCCVVCKMNKRNIILWPCKCLALCEDCRISLGLRRFDKCVCCRSKVNGYSKIHIV</sequence>
<protein>
    <recommendedName>
        <fullName evidence="5">RING-type domain-containing protein</fullName>
    </recommendedName>
</protein>
<organism evidence="3 4">
    <name type="scientific">Henningerozyma blattae (strain ATCC 34711 / CBS 6284 / DSM 70876 / NBRC 10599 / NRRL Y-10934 / UCD 77-7)</name>
    <name type="common">Yeast</name>
    <name type="synonym">Tetrapisispora blattae</name>
    <dbReference type="NCBI Taxonomy" id="1071380"/>
    <lineage>
        <taxon>Eukaryota</taxon>
        <taxon>Fungi</taxon>
        <taxon>Dikarya</taxon>
        <taxon>Ascomycota</taxon>
        <taxon>Saccharomycotina</taxon>
        <taxon>Saccharomycetes</taxon>
        <taxon>Saccharomycetales</taxon>
        <taxon>Saccharomycetaceae</taxon>
        <taxon>Henningerozyma</taxon>
    </lineage>
</organism>
<evidence type="ECO:0000313" key="4">
    <source>
        <dbReference type="Proteomes" id="UP000002866"/>
    </source>
</evidence>
<feature type="compositionally biased region" description="Basic residues" evidence="1">
    <location>
        <begin position="482"/>
        <end position="496"/>
    </location>
</feature>
<dbReference type="InterPro" id="IPR013083">
    <property type="entry name" value="Znf_RING/FYVE/PHD"/>
</dbReference>
<evidence type="ECO:0000256" key="2">
    <source>
        <dbReference type="SAM" id="Phobius"/>
    </source>
</evidence>
<feature type="compositionally biased region" description="Polar residues" evidence="1">
    <location>
        <begin position="500"/>
        <end position="515"/>
    </location>
</feature>
<evidence type="ECO:0000256" key="1">
    <source>
        <dbReference type="SAM" id="MobiDB-lite"/>
    </source>
</evidence>
<dbReference type="GO" id="GO:0016567">
    <property type="term" value="P:protein ubiquitination"/>
    <property type="evidence" value="ECO:0007669"/>
    <property type="project" value="TreeGrafter"/>
</dbReference>
<keyword evidence="2" id="KW-0472">Membrane</keyword>
<feature type="region of interest" description="Disordered" evidence="1">
    <location>
        <begin position="475"/>
        <end position="515"/>
    </location>
</feature>
<dbReference type="OrthoDB" id="66726at2759"/>
<dbReference type="RefSeq" id="XP_004179268.1">
    <property type="nucleotide sequence ID" value="XM_004179220.1"/>
</dbReference>
<dbReference type="Pfam" id="PF13920">
    <property type="entry name" value="zf-C3HC4_3"/>
    <property type="match status" value="1"/>
</dbReference>
<dbReference type="HOGENOM" id="CLU_026112_0_0_1"/>
<dbReference type="OMA" id="CFALCED"/>
<dbReference type="Gene3D" id="3.30.40.10">
    <property type="entry name" value="Zinc/RING finger domain, C3HC4 (zinc finger)"/>
    <property type="match status" value="1"/>
</dbReference>
<dbReference type="AlphaFoldDB" id="I2H047"/>
<proteinExistence type="predicted"/>
<dbReference type="GO" id="GO:0061630">
    <property type="term" value="F:ubiquitin protein ligase activity"/>
    <property type="evidence" value="ECO:0007669"/>
    <property type="project" value="TreeGrafter"/>
</dbReference>
<dbReference type="PANTHER" id="PTHR22696">
    <property type="entry name" value="E3 UBIQUITIN-PROTEIN LIGASE RNF26"/>
    <property type="match status" value="1"/>
</dbReference>
<dbReference type="EMBL" id="HE806317">
    <property type="protein sequence ID" value="CCH59749.1"/>
    <property type="molecule type" value="Genomic_DNA"/>
</dbReference>
<evidence type="ECO:0000313" key="3">
    <source>
        <dbReference type="EMBL" id="CCH59749.1"/>
    </source>
</evidence>
<evidence type="ECO:0008006" key="5">
    <source>
        <dbReference type="Google" id="ProtNLM"/>
    </source>
</evidence>
<dbReference type="GeneID" id="14494114"/>
<accession>I2H047</accession>
<dbReference type="CDD" id="cd16616">
    <property type="entry name" value="mRING-HC-C4C4_Asi1p-like"/>
    <property type="match status" value="1"/>
</dbReference>
<keyword evidence="2" id="KW-1133">Transmembrane helix</keyword>
<dbReference type="PANTHER" id="PTHR22696:SF1">
    <property type="entry name" value="E3 UBIQUITIN-PROTEIN LIGASE RNF26"/>
    <property type="match status" value="1"/>
</dbReference>
<dbReference type="Proteomes" id="UP000002866">
    <property type="component" value="Chromosome 2"/>
</dbReference>
<gene>
    <name evidence="3" type="primary">TBLA0B09320</name>
    <name evidence="3" type="ORF">TBLA_0B09320</name>
</gene>
<feature type="transmembrane region" description="Helical" evidence="2">
    <location>
        <begin position="106"/>
        <end position="129"/>
    </location>
</feature>